<evidence type="ECO:0000313" key="1">
    <source>
        <dbReference type="EMBL" id="MBC5735115.1"/>
    </source>
</evidence>
<proteinExistence type="predicted"/>
<evidence type="ECO:0008006" key="3">
    <source>
        <dbReference type="Google" id="ProtNLM"/>
    </source>
</evidence>
<dbReference type="Proteomes" id="UP000661435">
    <property type="component" value="Unassembled WGS sequence"/>
</dbReference>
<evidence type="ECO:0000313" key="2">
    <source>
        <dbReference type="Proteomes" id="UP000661435"/>
    </source>
</evidence>
<organism evidence="1 2">
    <name type="scientific">Lawsonibacter hominis</name>
    <dbReference type="NCBI Taxonomy" id="2763053"/>
    <lineage>
        <taxon>Bacteria</taxon>
        <taxon>Bacillati</taxon>
        <taxon>Bacillota</taxon>
        <taxon>Clostridia</taxon>
        <taxon>Eubacteriales</taxon>
        <taxon>Oscillospiraceae</taxon>
        <taxon>Lawsonibacter</taxon>
    </lineage>
</organism>
<reference evidence="1" key="1">
    <citation type="submission" date="2020-08" db="EMBL/GenBank/DDBJ databases">
        <title>Genome public.</title>
        <authorList>
            <person name="Liu C."/>
            <person name="Sun Q."/>
        </authorList>
    </citation>
    <scope>NUCLEOTIDE SEQUENCE</scope>
    <source>
        <strain evidence="1">NSJ-51</strain>
    </source>
</reference>
<gene>
    <name evidence="1" type="ORF">H8S57_15485</name>
</gene>
<sequence>MDKVFRVELSGNKDRCCELELPAAYYSLLDALDKLQMAPGDKPRWEFLEHHSFPFLHVHLAHECDLYQLNALATVLGQMNSRERTAFEGLFNMEVAKKYGPINIATMIDLAYSTDCCHVVKATTDEQLGRFYAENDFIPALEKVPDSIFEYLDFEMLGRKARFEEGGVFASNGYVTQHTELKQVYETLDLMPSAPSYAIRLLAGSSPMDSDGLPEKQVYLNLPATQEALDHVLEVCEAPSWREMVFWAEDGAVPDFLESMDCDDIQELNELAKHLKCRENSGELSKLKAVILATDCHDVGTAIQISENLDDYLFEPDQRNPEEVASEELRLIVDEQSLSILKKHVSLYNYGLDVMAANNAVLTPYGLVQRRDGNELLQSQEHPSERSGMEMMQ</sequence>
<name>A0A8J6JHV8_9FIRM</name>
<dbReference type="EMBL" id="JACOPP010000037">
    <property type="protein sequence ID" value="MBC5735115.1"/>
    <property type="molecule type" value="Genomic_DNA"/>
</dbReference>
<dbReference type="AlphaFoldDB" id="A0A8J6JHV8"/>
<dbReference type="Gene3D" id="1.10.10.1190">
    <property type="entry name" value="Antirestriction protein ArdA, domain 3"/>
    <property type="match status" value="1"/>
</dbReference>
<accession>A0A8J6JHV8</accession>
<keyword evidence="2" id="KW-1185">Reference proteome</keyword>
<protein>
    <recommendedName>
        <fullName evidence="3">Antirestriction protein (ArdA)</fullName>
    </recommendedName>
</protein>
<dbReference type="InterPro" id="IPR041893">
    <property type="entry name" value="ArdA_dom3"/>
</dbReference>
<comment type="caution">
    <text evidence="1">The sequence shown here is derived from an EMBL/GenBank/DDBJ whole genome shotgun (WGS) entry which is preliminary data.</text>
</comment>